<evidence type="ECO:0000313" key="3">
    <source>
        <dbReference type="EMBL" id="NMT63787.1"/>
    </source>
</evidence>
<dbReference type="Gene3D" id="3.40.50.2000">
    <property type="entry name" value="Glycogen Phosphorylase B"/>
    <property type="match status" value="2"/>
</dbReference>
<dbReference type="PANTHER" id="PTHR12526:SF630">
    <property type="entry name" value="GLYCOSYLTRANSFERASE"/>
    <property type="match status" value="1"/>
</dbReference>
<protein>
    <submittedName>
        <fullName evidence="3">Glycosyltransferase</fullName>
    </submittedName>
</protein>
<dbReference type="RefSeq" id="WP_168355044.1">
    <property type="nucleotide sequence ID" value="NZ_JABCKY010000002.1"/>
</dbReference>
<dbReference type="SUPFAM" id="SSF53756">
    <property type="entry name" value="UDP-Glycosyltransferase/glycogen phosphorylase"/>
    <property type="match status" value="1"/>
</dbReference>
<gene>
    <name evidence="3" type="ORF">HIU99_09255</name>
</gene>
<dbReference type="GO" id="GO:0016757">
    <property type="term" value="F:glycosyltransferase activity"/>
    <property type="evidence" value="ECO:0007669"/>
    <property type="project" value="InterPro"/>
</dbReference>
<keyword evidence="3" id="KW-0808">Transferase</keyword>
<organism evidence="3 4">
    <name type="scientific">Marinobacter orientalis</name>
    <dbReference type="NCBI Taxonomy" id="1928859"/>
    <lineage>
        <taxon>Bacteria</taxon>
        <taxon>Pseudomonadati</taxon>
        <taxon>Pseudomonadota</taxon>
        <taxon>Gammaproteobacteria</taxon>
        <taxon>Pseudomonadales</taxon>
        <taxon>Marinobacteraceae</taxon>
        <taxon>Marinobacter</taxon>
    </lineage>
</organism>
<reference evidence="3 4" key="1">
    <citation type="submission" date="2020-04" db="EMBL/GenBank/DDBJ databases">
        <title>Marinobacter oceani sp. nov., isolated from marine solar saltern.</title>
        <authorList>
            <person name="Chen X.-Y."/>
        </authorList>
    </citation>
    <scope>NUCLEOTIDE SEQUENCE [LARGE SCALE GENOMIC DNA]</scope>
    <source>
        <strain evidence="3 4">W62</strain>
    </source>
</reference>
<dbReference type="AlphaFoldDB" id="A0A7Y0RCM9"/>
<proteinExistence type="predicted"/>
<dbReference type="PANTHER" id="PTHR12526">
    <property type="entry name" value="GLYCOSYLTRANSFERASE"/>
    <property type="match status" value="1"/>
</dbReference>
<name>A0A7Y0RCM9_9GAMM</name>
<dbReference type="Proteomes" id="UP000567186">
    <property type="component" value="Unassembled WGS sequence"/>
</dbReference>
<evidence type="ECO:0000259" key="2">
    <source>
        <dbReference type="Pfam" id="PF13439"/>
    </source>
</evidence>
<dbReference type="InterPro" id="IPR001296">
    <property type="entry name" value="Glyco_trans_1"/>
</dbReference>
<dbReference type="EMBL" id="JABCKY010000002">
    <property type="protein sequence ID" value="NMT63787.1"/>
    <property type="molecule type" value="Genomic_DNA"/>
</dbReference>
<evidence type="ECO:0000313" key="4">
    <source>
        <dbReference type="Proteomes" id="UP000567186"/>
    </source>
</evidence>
<feature type="domain" description="Glycosyl transferase family 1" evidence="1">
    <location>
        <begin position="194"/>
        <end position="346"/>
    </location>
</feature>
<accession>A0A7Y0RCM9</accession>
<dbReference type="InterPro" id="IPR028098">
    <property type="entry name" value="Glyco_trans_4-like_N"/>
</dbReference>
<sequence length="381" mass="42060">MPARERILFISNRLVNPYAGTESQLLQLIKHLPRGQFEPRLLVLQRSEFSDSGAISCQVDVLGHSSLLDPRTWVSFWRYARNAAAEGYSLAHIYFHDASIFGPPLLRTVGIRSIISRRDMGYWYNRTYLRILQVTGKFTDKVVVNSQAVGEVTSRKERIPADKIKVIYNGYESSEKPTMTATGDILAIKENGLGPIMFLVANYRPLKRIEDAVRAVNLVVKNGGSAQLVIIGSGNWEPLRQLAKELGLAQRVHFLGGRDDVKECLKHGFIGLLCSESEGYSNSVVEYMQASLPIIVTDVGGNREAVLQGETGYRYPIGDVGALADHILGLLRDPELAKQLGAAGKELADQRHDLQRMIGAHVNLYYSLVGASAAAPVSGER</sequence>
<comment type="caution">
    <text evidence="3">The sequence shown here is derived from an EMBL/GenBank/DDBJ whole genome shotgun (WGS) entry which is preliminary data.</text>
</comment>
<dbReference type="GO" id="GO:1901135">
    <property type="term" value="P:carbohydrate derivative metabolic process"/>
    <property type="evidence" value="ECO:0007669"/>
    <property type="project" value="UniProtKB-ARBA"/>
</dbReference>
<keyword evidence="4" id="KW-1185">Reference proteome</keyword>
<feature type="domain" description="Glycosyltransferase subfamily 4-like N-terminal" evidence="2">
    <location>
        <begin position="20"/>
        <end position="172"/>
    </location>
</feature>
<evidence type="ECO:0000259" key="1">
    <source>
        <dbReference type="Pfam" id="PF00534"/>
    </source>
</evidence>
<dbReference type="Pfam" id="PF13439">
    <property type="entry name" value="Glyco_transf_4"/>
    <property type="match status" value="1"/>
</dbReference>
<dbReference type="Pfam" id="PF00534">
    <property type="entry name" value="Glycos_transf_1"/>
    <property type="match status" value="1"/>
</dbReference>